<dbReference type="Proteomes" id="UP000078492">
    <property type="component" value="Unassembled WGS sequence"/>
</dbReference>
<keyword evidence="2" id="KW-1185">Reference proteome</keyword>
<protein>
    <submittedName>
        <fullName evidence="1">Uncharacterized protein</fullName>
    </submittedName>
</protein>
<dbReference type="EMBL" id="KQ978756">
    <property type="protein sequence ID" value="KYN28613.1"/>
    <property type="molecule type" value="Genomic_DNA"/>
</dbReference>
<organism evidence="1 2">
    <name type="scientific">Trachymyrmex cornetzi</name>
    <dbReference type="NCBI Taxonomy" id="471704"/>
    <lineage>
        <taxon>Eukaryota</taxon>
        <taxon>Metazoa</taxon>
        <taxon>Ecdysozoa</taxon>
        <taxon>Arthropoda</taxon>
        <taxon>Hexapoda</taxon>
        <taxon>Insecta</taxon>
        <taxon>Pterygota</taxon>
        <taxon>Neoptera</taxon>
        <taxon>Endopterygota</taxon>
        <taxon>Hymenoptera</taxon>
        <taxon>Apocrita</taxon>
        <taxon>Aculeata</taxon>
        <taxon>Formicoidea</taxon>
        <taxon>Formicidae</taxon>
        <taxon>Myrmicinae</taxon>
        <taxon>Trachymyrmex</taxon>
    </lineage>
</organism>
<sequence length="345" mass="40228">MLVPTFVDLQGFIVNKKFIVKEVAVLKQGTVLTHYIFTNPVPWKFLTRSDRSCVSWLIAYHHRLRWEDVMVPYSEAKRLITTAVFEDDAIVYVKGREKRTWLWNLLLDDKRERMHIEIFDAVCEDMKPLATLGVANTTMRCEQHIKNCALQNVFKIYNWCMEHRAVRLLSRRYNLTNTGYKYLEIGINVGSPSYVEIALGDNRGHELSLSLETWKGLYEQRWNIYKMLRNEYKDNFISVGPLTVRVCTMNDATLVRLDSSSVRITMTETTLRRMFAFDGCIDVTFERLVRLVDTVDVKYTRFSNIAPEDAIRNSSSFNGHQLVDCELLALVFNTHEKNPDVVICE</sequence>
<dbReference type="AlphaFoldDB" id="A0A151JPA2"/>
<reference evidence="1 2" key="1">
    <citation type="submission" date="2015-09" db="EMBL/GenBank/DDBJ databases">
        <title>Trachymyrmex cornetzi WGS genome.</title>
        <authorList>
            <person name="Nygaard S."/>
            <person name="Hu H."/>
            <person name="Boomsma J."/>
            <person name="Zhang G."/>
        </authorList>
    </citation>
    <scope>NUCLEOTIDE SEQUENCE [LARGE SCALE GENOMIC DNA]</scope>
    <source>
        <strain evidence="1">Tcor2-1</strain>
        <tissue evidence="1">Whole body</tissue>
    </source>
</reference>
<accession>A0A151JPA2</accession>
<gene>
    <name evidence="1" type="ORF">ALC57_02005</name>
</gene>
<evidence type="ECO:0000313" key="2">
    <source>
        <dbReference type="Proteomes" id="UP000078492"/>
    </source>
</evidence>
<name>A0A151JPA2_9HYME</name>
<evidence type="ECO:0000313" key="1">
    <source>
        <dbReference type="EMBL" id="KYN28613.1"/>
    </source>
</evidence>
<proteinExistence type="predicted"/>
<dbReference type="STRING" id="471704.A0A151JPA2"/>